<dbReference type="AlphaFoldDB" id="A0A3G2FPB6"/>
<dbReference type="CDD" id="cd14707">
    <property type="entry name" value="bZIP_plant_BZIP46"/>
    <property type="match status" value="1"/>
</dbReference>
<dbReference type="GO" id="GO:0005634">
    <property type="term" value="C:nucleus"/>
    <property type="evidence" value="ECO:0007669"/>
    <property type="project" value="UniProtKB-SubCell"/>
</dbReference>
<dbReference type="GO" id="GO:0003677">
    <property type="term" value="F:DNA binding"/>
    <property type="evidence" value="ECO:0007669"/>
    <property type="project" value="UniProtKB-KW"/>
</dbReference>
<dbReference type="PANTHER" id="PTHR22952">
    <property type="entry name" value="CAMP-RESPONSE ELEMENT BINDING PROTEIN-RELATED"/>
    <property type="match status" value="1"/>
</dbReference>
<dbReference type="InterPro" id="IPR043452">
    <property type="entry name" value="BZIP46-like"/>
</dbReference>
<keyword evidence="4" id="KW-0175">Coiled coil</keyword>
<name>A0A3G2FPB6_LITCN</name>
<feature type="region of interest" description="Disordered" evidence="5">
    <location>
        <begin position="198"/>
        <end position="241"/>
    </location>
</feature>
<dbReference type="Pfam" id="PF00170">
    <property type="entry name" value="bZIP_1"/>
    <property type="match status" value="1"/>
</dbReference>
<protein>
    <submittedName>
        <fullName evidence="7">ABF1</fullName>
    </submittedName>
</protein>
<dbReference type="PANTHER" id="PTHR22952:SF463">
    <property type="entry name" value="ABSCISIC ACID-INSENSITIVE 5-LIKE PROTEIN 7"/>
    <property type="match status" value="1"/>
</dbReference>
<evidence type="ECO:0000256" key="4">
    <source>
        <dbReference type="SAM" id="Coils"/>
    </source>
</evidence>
<feature type="region of interest" description="Disordered" evidence="5">
    <location>
        <begin position="1"/>
        <end position="25"/>
    </location>
</feature>
<keyword evidence="3" id="KW-0539">Nucleus</keyword>
<comment type="subcellular location">
    <subcellularLocation>
        <location evidence="1">Nucleus</location>
    </subcellularLocation>
</comment>
<dbReference type="InterPro" id="IPR004827">
    <property type="entry name" value="bZIP"/>
</dbReference>
<evidence type="ECO:0000256" key="1">
    <source>
        <dbReference type="ARBA" id="ARBA00004123"/>
    </source>
</evidence>
<dbReference type="GO" id="GO:0003700">
    <property type="term" value="F:DNA-binding transcription factor activity"/>
    <property type="evidence" value="ECO:0007669"/>
    <property type="project" value="InterPro"/>
</dbReference>
<dbReference type="PROSITE" id="PS00036">
    <property type="entry name" value="BZIP_BASIC"/>
    <property type="match status" value="1"/>
</dbReference>
<proteinExistence type="evidence at transcript level"/>
<sequence length="427" mass="46335">MGSHVNFKDFGDAPKGEVKPAGNYPLARQPSVYSLTIDEFQNTWGELGKDFGSMNMDELLKNIWTAEESQAMTSSANVSGGGNVSGGNLQRQGSLTLPRTLSQKTVDEVWKDLIKESGSGGGSAGGVSNMPQRQPTLGEMTLEEFLVKAGVVREDTQRTNNGGFYGNPNNASLAIAFQQQPIRNNGLVGNRLMVNNSSVPGQPPAMALNVGGLRSSQQPQREPQQHPYQPQPQQQQQQPLFPKQATVAFATPINLVNTTELSSPGGRGAIVTVANPSMNNNVVQAGGLQTGGMGMVGLGTRGVTVATGSPASQVSPDMLAQSSADTSSPIPYVFGRGRKSNALEKVVERRHRRMIKNRESAARSRARKQAYTLELEEEVAKLKELNRELQRKKAETLEMEKNTITEKMKLQWGGQRYCLRRTLTGPW</sequence>
<evidence type="ECO:0000256" key="5">
    <source>
        <dbReference type="SAM" id="MobiDB-lite"/>
    </source>
</evidence>
<evidence type="ECO:0000256" key="3">
    <source>
        <dbReference type="ARBA" id="ARBA00023242"/>
    </source>
</evidence>
<feature type="compositionally biased region" description="Basic and acidic residues" evidence="5">
    <location>
        <begin position="1"/>
        <end position="18"/>
    </location>
</feature>
<evidence type="ECO:0000256" key="2">
    <source>
        <dbReference type="ARBA" id="ARBA00023125"/>
    </source>
</evidence>
<dbReference type="EMBL" id="MG788351">
    <property type="protein sequence ID" value="AYM94132.1"/>
    <property type="molecule type" value="mRNA"/>
</dbReference>
<feature type="coiled-coil region" evidence="4">
    <location>
        <begin position="368"/>
        <end position="407"/>
    </location>
</feature>
<dbReference type="SUPFAM" id="SSF57959">
    <property type="entry name" value="Leucine zipper domain"/>
    <property type="match status" value="1"/>
</dbReference>
<accession>A0A3G2FPB6</accession>
<organism evidence="7">
    <name type="scientific">Litchi chinensis</name>
    <name type="common">Lychee</name>
    <dbReference type="NCBI Taxonomy" id="151069"/>
    <lineage>
        <taxon>Eukaryota</taxon>
        <taxon>Viridiplantae</taxon>
        <taxon>Streptophyta</taxon>
        <taxon>Embryophyta</taxon>
        <taxon>Tracheophyta</taxon>
        <taxon>Spermatophyta</taxon>
        <taxon>Magnoliopsida</taxon>
        <taxon>eudicotyledons</taxon>
        <taxon>Gunneridae</taxon>
        <taxon>Pentapetalae</taxon>
        <taxon>rosids</taxon>
        <taxon>malvids</taxon>
        <taxon>Sapindales</taxon>
        <taxon>Sapindaceae</taxon>
        <taxon>Litchi</taxon>
    </lineage>
</organism>
<dbReference type="SMART" id="SM00338">
    <property type="entry name" value="BRLZ"/>
    <property type="match status" value="1"/>
</dbReference>
<dbReference type="InterPro" id="IPR046347">
    <property type="entry name" value="bZIP_sf"/>
</dbReference>
<dbReference type="Gene3D" id="1.20.5.170">
    <property type="match status" value="1"/>
</dbReference>
<feature type="domain" description="BZIP" evidence="6">
    <location>
        <begin position="347"/>
        <end position="392"/>
    </location>
</feature>
<evidence type="ECO:0000313" key="7">
    <source>
        <dbReference type="EMBL" id="AYM94132.1"/>
    </source>
</evidence>
<feature type="compositionally biased region" description="Low complexity" evidence="5">
    <location>
        <begin position="217"/>
        <end position="241"/>
    </location>
</feature>
<reference evidence="7" key="1">
    <citation type="submission" date="2018-01" db="EMBL/GenBank/DDBJ databases">
        <title>LcABFs transcription factors are involved in the regulation of chlorophyll degradation and anthocyanin biosynthesis in Litchi chinensis.</title>
        <authorList>
            <person name="Hu B."/>
        </authorList>
    </citation>
    <scope>NUCLEOTIDE SEQUENCE</scope>
</reference>
<dbReference type="PROSITE" id="PS50217">
    <property type="entry name" value="BZIP"/>
    <property type="match status" value="1"/>
</dbReference>
<evidence type="ECO:0000259" key="6">
    <source>
        <dbReference type="PROSITE" id="PS50217"/>
    </source>
</evidence>
<keyword evidence="2" id="KW-0238">DNA-binding</keyword>
<dbReference type="GO" id="GO:0045893">
    <property type="term" value="P:positive regulation of DNA-templated transcription"/>
    <property type="evidence" value="ECO:0007669"/>
    <property type="project" value="InterPro"/>
</dbReference>